<evidence type="ECO:0008006" key="5">
    <source>
        <dbReference type="Google" id="ProtNLM"/>
    </source>
</evidence>
<evidence type="ECO:0000313" key="4">
    <source>
        <dbReference type="Proteomes" id="UP000324324"/>
    </source>
</evidence>
<accession>A0A5M8B8B9</accession>
<feature type="transmembrane region" description="Helical" evidence="2">
    <location>
        <begin position="37"/>
        <end position="56"/>
    </location>
</feature>
<feature type="region of interest" description="Disordered" evidence="1">
    <location>
        <begin position="61"/>
        <end position="81"/>
    </location>
</feature>
<keyword evidence="2" id="KW-1133">Transmembrane helix</keyword>
<dbReference type="RefSeq" id="WP_149319600.1">
    <property type="nucleotide sequence ID" value="NZ_CP080294.1"/>
</dbReference>
<feature type="transmembrane region" description="Helical" evidence="2">
    <location>
        <begin position="7"/>
        <end position="31"/>
    </location>
</feature>
<evidence type="ECO:0000313" key="3">
    <source>
        <dbReference type="EMBL" id="KAA6130905.1"/>
    </source>
</evidence>
<evidence type="ECO:0000256" key="1">
    <source>
        <dbReference type="SAM" id="MobiDB-lite"/>
    </source>
</evidence>
<sequence>MKTPGTFLWIYGMPIVLAIAGCVGLAAALFADGVWDWVSWLALGAMTAAGLWYALIPAASSTERGVNRSPARPPADRAAPR</sequence>
<keyword evidence="2" id="KW-0812">Transmembrane</keyword>
<dbReference type="Proteomes" id="UP000324324">
    <property type="component" value="Unassembled WGS sequence"/>
</dbReference>
<protein>
    <recommendedName>
        <fullName evidence="5">DUF4175 domain-containing protein</fullName>
    </recommendedName>
</protein>
<keyword evidence="4" id="KW-1185">Reference proteome</keyword>
<reference evidence="3 4" key="1">
    <citation type="submission" date="2019-09" db="EMBL/GenBank/DDBJ databases">
        <title>Isolation of a novel species in the genus Cupriavidus from patients with sepsis using whole genome sequencing.</title>
        <authorList>
            <person name="Kweon O.J."/>
            <person name="Lee M.-K."/>
        </authorList>
    </citation>
    <scope>NUCLEOTIDE SEQUENCE [LARGE SCALE GENOMIC DNA]</scope>
    <source>
        <strain evidence="3 4">MKL-01</strain>
    </source>
</reference>
<dbReference type="AlphaFoldDB" id="A0A5M8B8B9"/>
<dbReference type="EMBL" id="VWRN01000015">
    <property type="protein sequence ID" value="KAA6130905.1"/>
    <property type="molecule type" value="Genomic_DNA"/>
</dbReference>
<name>A0A5M8B8B9_9BURK</name>
<comment type="caution">
    <text evidence="3">The sequence shown here is derived from an EMBL/GenBank/DDBJ whole genome shotgun (WGS) entry which is preliminary data.</text>
</comment>
<organism evidence="3 4">
    <name type="scientific">Cupriavidus cauae</name>
    <dbReference type="NCBI Taxonomy" id="2608999"/>
    <lineage>
        <taxon>Bacteria</taxon>
        <taxon>Pseudomonadati</taxon>
        <taxon>Pseudomonadota</taxon>
        <taxon>Betaproteobacteria</taxon>
        <taxon>Burkholderiales</taxon>
        <taxon>Burkholderiaceae</taxon>
        <taxon>Cupriavidus</taxon>
    </lineage>
</organism>
<proteinExistence type="predicted"/>
<gene>
    <name evidence="3" type="ORF">F1599_04085</name>
</gene>
<keyword evidence="2" id="KW-0472">Membrane</keyword>
<evidence type="ECO:0000256" key="2">
    <source>
        <dbReference type="SAM" id="Phobius"/>
    </source>
</evidence>
<dbReference type="PROSITE" id="PS51257">
    <property type="entry name" value="PROKAR_LIPOPROTEIN"/>
    <property type="match status" value="1"/>
</dbReference>